<accession>A0AAV3YXT1</accession>
<dbReference type="AlphaFoldDB" id="A0AAV3YXT1"/>
<comment type="caution">
    <text evidence="2">The sequence shown here is derived from an EMBL/GenBank/DDBJ whole genome shotgun (WGS) entry which is preliminary data.</text>
</comment>
<dbReference type="EMBL" id="BLXT01001819">
    <property type="protein sequence ID" value="GFN88024.1"/>
    <property type="molecule type" value="Genomic_DNA"/>
</dbReference>
<evidence type="ECO:0000256" key="1">
    <source>
        <dbReference type="SAM" id="MobiDB-lite"/>
    </source>
</evidence>
<keyword evidence="3" id="KW-1185">Reference proteome</keyword>
<reference evidence="2 3" key="1">
    <citation type="journal article" date="2021" name="Elife">
        <title>Chloroplast acquisition without the gene transfer in kleptoplastic sea slugs, Plakobranchus ocellatus.</title>
        <authorList>
            <person name="Maeda T."/>
            <person name="Takahashi S."/>
            <person name="Yoshida T."/>
            <person name="Shimamura S."/>
            <person name="Takaki Y."/>
            <person name="Nagai Y."/>
            <person name="Toyoda A."/>
            <person name="Suzuki Y."/>
            <person name="Arimoto A."/>
            <person name="Ishii H."/>
            <person name="Satoh N."/>
            <person name="Nishiyama T."/>
            <person name="Hasebe M."/>
            <person name="Maruyama T."/>
            <person name="Minagawa J."/>
            <person name="Obokata J."/>
            <person name="Shigenobu S."/>
        </authorList>
    </citation>
    <scope>NUCLEOTIDE SEQUENCE [LARGE SCALE GENOMIC DNA]</scope>
</reference>
<gene>
    <name evidence="2" type="ORF">PoB_001453000</name>
</gene>
<evidence type="ECO:0000313" key="3">
    <source>
        <dbReference type="Proteomes" id="UP000735302"/>
    </source>
</evidence>
<organism evidence="2 3">
    <name type="scientific">Plakobranchus ocellatus</name>
    <dbReference type="NCBI Taxonomy" id="259542"/>
    <lineage>
        <taxon>Eukaryota</taxon>
        <taxon>Metazoa</taxon>
        <taxon>Spiralia</taxon>
        <taxon>Lophotrochozoa</taxon>
        <taxon>Mollusca</taxon>
        <taxon>Gastropoda</taxon>
        <taxon>Heterobranchia</taxon>
        <taxon>Euthyneura</taxon>
        <taxon>Panpulmonata</taxon>
        <taxon>Sacoglossa</taxon>
        <taxon>Placobranchoidea</taxon>
        <taxon>Plakobranchidae</taxon>
        <taxon>Plakobranchus</taxon>
    </lineage>
</organism>
<proteinExistence type="predicted"/>
<feature type="region of interest" description="Disordered" evidence="1">
    <location>
        <begin position="1"/>
        <end position="30"/>
    </location>
</feature>
<name>A0AAV3YXT1_9GAST</name>
<sequence length="116" mass="13213">MGLSLSHCNQADAEKTDTHRVSQFRRNTHGRKPRRAKMLISLCVRGPGLRSHVYLLKKSTCHLRFSMSCLSKPEEQRADESQLVLSCPCEDHVVYKVLSRRVRASNVCSLNYIAVD</sequence>
<evidence type="ECO:0000313" key="2">
    <source>
        <dbReference type="EMBL" id="GFN88024.1"/>
    </source>
</evidence>
<dbReference type="Proteomes" id="UP000735302">
    <property type="component" value="Unassembled WGS sequence"/>
</dbReference>
<protein>
    <submittedName>
        <fullName evidence="2">Uncharacterized protein</fullName>
    </submittedName>
</protein>